<keyword evidence="2" id="KW-1133">Transmembrane helix</keyword>
<name>A0A9N9I815_9GLOM</name>
<keyword evidence="2" id="KW-0812">Transmembrane</keyword>
<feature type="compositionally biased region" description="Low complexity" evidence="1">
    <location>
        <begin position="10"/>
        <end position="19"/>
    </location>
</feature>
<accession>A0A9N9I815</accession>
<gene>
    <name evidence="3" type="ORF">DERYTH_LOCUS14694</name>
</gene>
<sequence length="98" mass="11038">MSNQRNYIYSDSSSSDSNSPVVPLGYMGDDGTTYYFYSANSRPNMRTRDKLIILTIFVIIMAAVFIILSINNSTRIENLVESYNNMKDTIIKCTLSTG</sequence>
<evidence type="ECO:0000256" key="1">
    <source>
        <dbReference type="SAM" id="MobiDB-lite"/>
    </source>
</evidence>
<comment type="caution">
    <text evidence="3">The sequence shown here is derived from an EMBL/GenBank/DDBJ whole genome shotgun (WGS) entry which is preliminary data.</text>
</comment>
<dbReference type="EMBL" id="CAJVPY010011282">
    <property type="protein sequence ID" value="CAG8725670.1"/>
    <property type="molecule type" value="Genomic_DNA"/>
</dbReference>
<evidence type="ECO:0000256" key="2">
    <source>
        <dbReference type="SAM" id="Phobius"/>
    </source>
</evidence>
<protein>
    <submittedName>
        <fullName evidence="3">17048_t:CDS:1</fullName>
    </submittedName>
</protein>
<keyword evidence="4" id="KW-1185">Reference proteome</keyword>
<feature type="transmembrane region" description="Helical" evidence="2">
    <location>
        <begin position="51"/>
        <end position="70"/>
    </location>
</feature>
<evidence type="ECO:0000313" key="3">
    <source>
        <dbReference type="EMBL" id="CAG8725670.1"/>
    </source>
</evidence>
<keyword evidence="2" id="KW-0472">Membrane</keyword>
<organism evidence="3 4">
    <name type="scientific">Dentiscutata erythropus</name>
    <dbReference type="NCBI Taxonomy" id="1348616"/>
    <lineage>
        <taxon>Eukaryota</taxon>
        <taxon>Fungi</taxon>
        <taxon>Fungi incertae sedis</taxon>
        <taxon>Mucoromycota</taxon>
        <taxon>Glomeromycotina</taxon>
        <taxon>Glomeromycetes</taxon>
        <taxon>Diversisporales</taxon>
        <taxon>Gigasporaceae</taxon>
        <taxon>Dentiscutata</taxon>
    </lineage>
</organism>
<evidence type="ECO:0000313" key="4">
    <source>
        <dbReference type="Proteomes" id="UP000789405"/>
    </source>
</evidence>
<reference evidence="3" key="1">
    <citation type="submission" date="2021-06" db="EMBL/GenBank/DDBJ databases">
        <authorList>
            <person name="Kallberg Y."/>
            <person name="Tangrot J."/>
            <person name="Rosling A."/>
        </authorList>
    </citation>
    <scope>NUCLEOTIDE SEQUENCE</scope>
    <source>
        <strain evidence="3">MA453B</strain>
    </source>
</reference>
<dbReference type="AlphaFoldDB" id="A0A9N9I815"/>
<proteinExistence type="predicted"/>
<feature type="region of interest" description="Disordered" evidence="1">
    <location>
        <begin position="1"/>
        <end position="20"/>
    </location>
</feature>
<dbReference type="Proteomes" id="UP000789405">
    <property type="component" value="Unassembled WGS sequence"/>
</dbReference>